<feature type="region of interest" description="Disordered" evidence="9">
    <location>
        <begin position="486"/>
        <end position="530"/>
    </location>
</feature>
<dbReference type="GO" id="GO:0005886">
    <property type="term" value="C:plasma membrane"/>
    <property type="evidence" value="ECO:0007669"/>
    <property type="project" value="UniProtKB-SubCell"/>
</dbReference>
<feature type="compositionally biased region" description="Acidic residues" evidence="9">
    <location>
        <begin position="509"/>
        <end position="530"/>
    </location>
</feature>
<dbReference type="PRINTS" id="PR00237">
    <property type="entry name" value="GPCRRHODOPSN"/>
</dbReference>
<name>A0AAV4I2M3_9GAST</name>
<accession>A0AAV4I2M3</accession>
<dbReference type="CDD" id="cd00637">
    <property type="entry name" value="7tm_classA_rhodopsin-like"/>
    <property type="match status" value="1"/>
</dbReference>
<dbReference type="PANTHER" id="PTHR24230">
    <property type="entry name" value="G-PROTEIN COUPLED RECEPTOR"/>
    <property type="match status" value="1"/>
</dbReference>
<keyword evidence="5" id="KW-0297">G-protein coupled receptor</keyword>
<feature type="transmembrane region" description="Helical" evidence="10">
    <location>
        <begin position="531"/>
        <end position="551"/>
    </location>
</feature>
<keyword evidence="6 10" id="KW-0472">Membrane</keyword>
<keyword evidence="4 10" id="KW-1133">Transmembrane helix</keyword>
<dbReference type="GO" id="GO:0007218">
    <property type="term" value="P:neuropeptide signaling pathway"/>
    <property type="evidence" value="ECO:0007669"/>
    <property type="project" value="TreeGrafter"/>
</dbReference>
<dbReference type="GO" id="GO:0008528">
    <property type="term" value="F:G protein-coupled peptide receptor activity"/>
    <property type="evidence" value="ECO:0007669"/>
    <property type="project" value="TreeGrafter"/>
</dbReference>
<feature type="transmembrane region" description="Helical" evidence="10">
    <location>
        <begin position="118"/>
        <end position="140"/>
    </location>
</feature>
<evidence type="ECO:0000256" key="6">
    <source>
        <dbReference type="ARBA" id="ARBA00023136"/>
    </source>
</evidence>
<evidence type="ECO:0000313" key="12">
    <source>
        <dbReference type="EMBL" id="GFS04205.1"/>
    </source>
</evidence>
<dbReference type="PROSITE" id="PS50262">
    <property type="entry name" value="G_PROTEIN_RECEP_F1_2"/>
    <property type="match status" value="1"/>
</dbReference>
<evidence type="ECO:0000259" key="11">
    <source>
        <dbReference type="PROSITE" id="PS50262"/>
    </source>
</evidence>
<evidence type="ECO:0000256" key="10">
    <source>
        <dbReference type="SAM" id="Phobius"/>
    </source>
</evidence>
<feature type="region of interest" description="Disordered" evidence="9">
    <location>
        <begin position="248"/>
        <end position="278"/>
    </location>
</feature>
<feature type="transmembrane region" description="Helical" evidence="10">
    <location>
        <begin position="78"/>
        <end position="98"/>
    </location>
</feature>
<dbReference type="InterPro" id="IPR000276">
    <property type="entry name" value="GPCR_Rhodpsn"/>
</dbReference>
<feature type="domain" description="G-protein coupled receptors family 1 profile" evidence="11">
    <location>
        <begin position="58"/>
        <end position="321"/>
    </location>
</feature>
<evidence type="ECO:0000256" key="3">
    <source>
        <dbReference type="ARBA" id="ARBA00022692"/>
    </source>
</evidence>
<keyword evidence="2" id="KW-1003">Cell membrane</keyword>
<keyword evidence="13" id="KW-1185">Reference proteome</keyword>
<keyword evidence="3 10" id="KW-0812">Transmembrane</keyword>
<reference evidence="12 13" key="1">
    <citation type="journal article" date="2021" name="Elife">
        <title>Chloroplast acquisition without the gene transfer in kleptoplastic sea slugs, Plakobranchus ocellatus.</title>
        <authorList>
            <person name="Maeda T."/>
            <person name="Takahashi S."/>
            <person name="Yoshida T."/>
            <person name="Shimamura S."/>
            <person name="Takaki Y."/>
            <person name="Nagai Y."/>
            <person name="Toyoda A."/>
            <person name="Suzuki Y."/>
            <person name="Arimoto A."/>
            <person name="Ishii H."/>
            <person name="Satoh N."/>
            <person name="Nishiyama T."/>
            <person name="Hasebe M."/>
            <person name="Maruyama T."/>
            <person name="Minagawa J."/>
            <person name="Obokata J."/>
            <person name="Shigenobu S."/>
        </authorList>
    </citation>
    <scope>NUCLEOTIDE SEQUENCE [LARGE SCALE GENOMIC DNA]</scope>
</reference>
<feature type="compositionally biased region" description="Acidic residues" evidence="9">
    <location>
        <begin position="487"/>
        <end position="498"/>
    </location>
</feature>
<keyword evidence="8" id="KW-0807">Transducer</keyword>
<evidence type="ECO:0000313" key="13">
    <source>
        <dbReference type="Proteomes" id="UP000762676"/>
    </source>
</evidence>
<organism evidence="12 13">
    <name type="scientific">Elysia marginata</name>
    <dbReference type="NCBI Taxonomy" id="1093978"/>
    <lineage>
        <taxon>Eukaryota</taxon>
        <taxon>Metazoa</taxon>
        <taxon>Spiralia</taxon>
        <taxon>Lophotrochozoa</taxon>
        <taxon>Mollusca</taxon>
        <taxon>Gastropoda</taxon>
        <taxon>Heterobranchia</taxon>
        <taxon>Euthyneura</taxon>
        <taxon>Panpulmonata</taxon>
        <taxon>Sacoglossa</taxon>
        <taxon>Placobranchoidea</taxon>
        <taxon>Plakobranchidae</taxon>
        <taxon>Elysia</taxon>
    </lineage>
</organism>
<evidence type="ECO:0000256" key="9">
    <source>
        <dbReference type="SAM" id="MobiDB-lite"/>
    </source>
</evidence>
<dbReference type="EMBL" id="BMAT01009329">
    <property type="protein sequence ID" value="GFS04205.1"/>
    <property type="molecule type" value="Genomic_DNA"/>
</dbReference>
<dbReference type="SUPFAM" id="SSF81321">
    <property type="entry name" value="Family A G protein-coupled receptor-like"/>
    <property type="match status" value="1"/>
</dbReference>
<feature type="transmembrane region" description="Helical" evidence="10">
    <location>
        <begin position="152"/>
        <end position="170"/>
    </location>
</feature>
<sequence>MSGVGGSFESGPIISAEKGAPFVSNKSQSLTSLNGEQAILNLPITSFLLLVALLGTAGNTCVVYVYRTRFRKNSGSYFIMALAVLDLLNSAICLPWEIYTLSNPYKNDLPVLCKVARFVVTVTYISAALILVCVAFSRYFKIAHPLRCYSSGRAQSITFLMVTLALAVSWPQIPLSGTRTVATRVVGVNGHDCAISDKFSESVYASLSQVSLYVVLSVSFLLMLLFYLRLIITVWARTRRRGLGRQVANRDYTPRSPASVTSERSFGSSQNLSHATSTQRRRSRFTILAQVGRTTRMLVLVTCVFLLGYLPFLTINVLALFDSKKYGFYAGRSTVVSGNSDGNNVAIEGGTHIDPKLRPEDLGRQTWAANLGLSAMSSSIEIPSSETASMFSSSNVHTKSQQYGLPSPANLSYSQRLTFELCSRSYFLSSAANPLIYSVLNFRFRQESMVALRHVILRLPHWLRRRFKVYHTHHYGDYDCVSGGSVDGDDDDDDDDDDDHHYHHHDGDGDGDDDDGGDGDGDDDDDNDDDGGGHIVVVVVVVVVVVTALGFV</sequence>
<feature type="compositionally biased region" description="Basic and acidic residues" evidence="9">
    <location>
        <begin position="499"/>
        <end position="508"/>
    </location>
</feature>
<gene>
    <name evidence="12" type="ORF">ElyMa_004650500</name>
</gene>
<evidence type="ECO:0000256" key="7">
    <source>
        <dbReference type="ARBA" id="ARBA00023170"/>
    </source>
</evidence>
<evidence type="ECO:0000256" key="8">
    <source>
        <dbReference type="ARBA" id="ARBA00023224"/>
    </source>
</evidence>
<feature type="transmembrane region" description="Helical" evidence="10">
    <location>
        <begin position="297"/>
        <end position="321"/>
    </location>
</feature>
<dbReference type="PANTHER" id="PTHR24230:SF158">
    <property type="entry name" value="G-PROTEIN COUPLED RECEPTORS FAMILY 1 PROFILE DOMAIN-CONTAINING PROTEIN"/>
    <property type="match status" value="1"/>
</dbReference>
<evidence type="ECO:0000256" key="2">
    <source>
        <dbReference type="ARBA" id="ARBA00022475"/>
    </source>
</evidence>
<proteinExistence type="predicted"/>
<dbReference type="AlphaFoldDB" id="A0AAV4I2M3"/>
<protein>
    <submittedName>
        <fullName evidence="12">Orexin receptor type 2</fullName>
    </submittedName>
</protein>
<dbReference type="Proteomes" id="UP000762676">
    <property type="component" value="Unassembled WGS sequence"/>
</dbReference>
<comment type="caution">
    <text evidence="12">The sequence shown here is derived from an EMBL/GenBank/DDBJ whole genome shotgun (WGS) entry which is preliminary data.</text>
</comment>
<feature type="compositionally biased region" description="Polar residues" evidence="9">
    <location>
        <begin position="256"/>
        <end position="278"/>
    </location>
</feature>
<keyword evidence="7 12" id="KW-0675">Receptor</keyword>
<evidence type="ECO:0000256" key="5">
    <source>
        <dbReference type="ARBA" id="ARBA00023040"/>
    </source>
</evidence>
<feature type="transmembrane region" description="Helical" evidence="10">
    <location>
        <begin position="210"/>
        <end position="236"/>
    </location>
</feature>
<evidence type="ECO:0000256" key="1">
    <source>
        <dbReference type="ARBA" id="ARBA00004651"/>
    </source>
</evidence>
<dbReference type="InterPro" id="IPR017452">
    <property type="entry name" value="GPCR_Rhodpsn_7TM"/>
</dbReference>
<dbReference type="Pfam" id="PF00001">
    <property type="entry name" value="7tm_1"/>
    <property type="match status" value="1"/>
</dbReference>
<dbReference type="Gene3D" id="1.20.1070.10">
    <property type="entry name" value="Rhodopsin 7-helix transmembrane proteins"/>
    <property type="match status" value="1"/>
</dbReference>
<comment type="subcellular location">
    <subcellularLocation>
        <location evidence="1">Cell membrane</location>
        <topology evidence="1">Multi-pass membrane protein</topology>
    </subcellularLocation>
</comment>
<evidence type="ECO:0000256" key="4">
    <source>
        <dbReference type="ARBA" id="ARBA00022989"/>
    </source>
</evidence>
<feature type="transmembrane region" description="Helical" evidence="10">
    <location>
        <begin position="44"/>
        <end position="66"/>
    </location>
</feature>